<dbReference type="EMBL" id="CAEZTJ010000011">
    <property type="protein sequence ID" value="CAB4561011.1"/>
    <property type="molecule type" value="Genomic_DNA"/>
</dbReference>
<keyword evidence="4" id="KW-0143">Chaperone</keyword>
<keyword evidence="3" id="KW-0698">rRNA processing</keyword>
<protein>
    <submittedName>
        <fullName evidence="7">Unannotated protein</fullName>
    </submittedName>
</protein>
<dbReference type="NCBIfam" id="TIGR02273">
    <property type="entry name" value="16S_RimM"/>
    <property type="match status" value="1"/>
</dbReference>
<dbReference type="Gene3D" id="2.40.30.60">
    <property type="entry name" value="RimM"/>
    <property type="match status" value="1"/>
</dbReference>
<accession>A0A6J6DAR1</accession>
<dbReference type="SUPFAM" id="SSF50346">
    <property type="entry name" value="PRC-barrel domain"/>
    <property type="match status" value="1"/>
</dbReference>
<dbReference type="PANTHER" id="PTHR33692:SF1">
    <property type="entry name" value="RIBOSOME MATURATION FACTOR RIMM"/>
    <property type="match status" value="1"/>
</dbReference>
<dbReference type="InterPro" id="IPR011961">
    <property type="entry name" value="RimM"/>
</dbReference>
<dbReference type="InterPro" id="IPR036976">
    <property type="entry name" value="RimM_N_sf"/>
</dbReference>
<dbReference type="InterPro" id="IPR056792">
    <property type="entry name" value="PRC_RimM"/>
</dbReference>
<reference evidence="7" key="1">
    <citation type="submission" date="2020-05" db="EMBL/GenBank/DDBJ databases">
        <authorList>
            <person name="Chiriac C."/>
            <person name="Salcher M."/>
            <person name="Ghai R."/>
            <person name="Kavagutti S V."/>
        </authorList>
    </citation>
    <scope>NUCLEOTIDE SEQUENCE</scope>
</reference>
<feature type="domain" description="Ribosome maturation factor RimM PRC barrel" evidence="6">
    <location>
        <begin position="99"/>
        <end position="165"/>
    </location>
</feature>
<name>A0A6J6DAR1_9ZZZZ</name>
<dbReference type="AlphaFoldDB" id="A0A6J6DAR1"/>
<dbReference type="InterPro" id="IPR009000">
    <property type="entry name" value="Transl_B-barrel_sf"/>
</dbReference>
<feature type="domain" description="RimM N-terminal" evidence="5">
    <location>
        <begin position="5"/>
        <end position="83"/>
    </location>
</feature>
<evidence type="ECO:0000313" key="7">
    <source>
        <dbReference type="EMBL" id="CAB4561011.1"/>
    </source>
</evidence>
<dbReference type="PANTHER" id="PTHR33692">
    <property type="entry name" value="RIBOSOME MATURATION FACTOR RIMM"/>
    <property type="match status" value="1"/>
</dbReference>
<dbReference type="GO" id="GO:0006364">
    <property type="term" value="P:rRNA processing"/>
    <property type="evidence" value="ECO:0007669"/>
    <property type="project" value="UniProtKB-KW"/>
</dbReference>
<sequence length="167" mass="18897">MRLAVARIGRPHGIKGEVTVETLTDRPEERFVEGFTLECDSPLHQVLEISRVRVHQGTWMLTFTQVADRNEAERLRNSRLYSDVDLDHSSDEDESYHVEQLKGMKVQGIDGLEIGIVVDVENLPGQDLLKVETVKGERLIPMVQQFIEEIDLVGGRIVVRLPDGLVD</sequence>
<evidence type="ECO:0000256" key="3">
    <source>
        <dbReference type="ARBA" id="ARBA00022552"/>
    </source>
</evidence>
<dbReference type="InterPro" id="IPR002676">
    <property type="entry name" value="RimM_N"/>
</dbReference>
<keyword evidence="2" id="KW-0690">Ribosome biogenesis</keyword>
<dbReference type="Pfam" id="PF24986">
    <property type="entry name" value="PRC_RimM"/>
    <property type="match status" value="1"/>
</dbReference>
<dbReference type="SUPFAM" id="SSF50447">
    <property type="entry name" value="Translation proteins"/>
    <property type="match status" value="1"/>
</dbReference>
<gene>
    <name evidence="7" type="ORF">UFOPK1650_00173</name>
</gene>
<evidence type="ECO:0000259" key="5">
    <source>
        <dbReference type="Pfam" id="PF01782"/>
    </source>
</evidence>
<evidence type="ECO:0000259" key="6">
    <source>
        <dbReference type="Pfam" id="PF24986"/>
    </source>
</evidence>
<keyword evidence="1" id="KW-0963">Cytoplasm</keyword>
<organism evidence="7">
    <name type="scientific">freshwater metagenome</name>
    <dbReference type="NCBI Taxonomy" id="449393"/>
    <lineage>
        <taxon>unclassified sequences</taxon>
        <taxon>metagenomes</taxon>
        <taxon>ecological metagenomes</taxon>
    </lineage>
</organism>
<evidence type="ECO:0000256" key="1">
    <source>
        <dbReference type="ARBA" id="ARBA00022490"/>
    </source>
</evidence>
<dbReference type="Gene3D" id="2.30.30.240">
    <property type="entry name" value="PRC-barrel domain"/>
    <property type="match status" value="1"/>
</dbReference>
<dbReference type="HAMAP" id="MF_00014">
    <property type="entry name" value="Ribosome_mat_RimM"/>
    <property type="match status" value="1"/>
</dbReference>
<dbReference type="Pfam" id="PF01782">
    <property type="entry name" value="RimM"/>
    <property type="match status" value="1"/>
</dbReference>
<dbReference type="InterPro" id="IPR011033">
    <property type="entry name" value="PRC_barrel-like_sf"/>
</dbReference>
<proteinExistence type="inferred from homology"/>
<evidence type="ECO:0000256" key="2">
    <source>
        <dbReference type="ARBA" id="ARBA00022517"/>
    </source>
</evidence>
<evidence type="ECO:0000256" key="4">
    <source>
        <dbReference type="ARBA" id="ARBA00023186"/>
    </source>
</evidence>
<dbReference type="GO" id="GO:0043022">
    <property type="term" value="F:ribosome binding"/>
    <property type="evidence" value="ECO:0007669"/>
    <property type="project" value="InterPro"/>
</dbReference>
<dbReference type="GO" id="GO:0005840">
    <property type="term" value="C:ribosome"/>
    <property type="evidence" value="ECO:0007669"/>
    <property type="project" value="InterPro"/>
</dbReference>